<proteinExistence type="inferred from homology"/>
<keyword evidence="6" id="KW-1185">Reference proteome</keyword>
<keyword evidence="3" id="KW-0472">Membrane</keyword>
<evidence type="ECO:0000256" key="3">
    <source>
        <dbReference type="SAM" id="Phobius"/>
    </source>
</evidence>
<comment type="caution">
    <text evidence="5">The sequence shown here is derived from an EMBL/GenBank/DDBJ whole genome shotgun (WGS) entry which is preliminary data.</text>
</comment>
<feature type="transmembrane region" description="Helical" evidence="3">
    <location>
        <begin position="66"/>
        <end position="85"/>
    </location>
</feature>
<dbReference type="OrthoDB" id="6707571at2"/>
<evidence type="ECO:0000256" key="2">
    <source>
        <dbReference type="ARBA" id="ARBA00007362"/>
    </source>
</evidence>
<feature type="transmembrane region" description="Helical" evidence="3">
    <location>
        <begin position="181"/>
        <end position="200"/>
    </location>
</feature>
<keyword evidence="3" id="KW-1133">Transmembrane helix</keyword>
<evidence type="ECO:0000313" key="5">
    <source>
        <dbReference type="EMBL" id="RST73627.1"/>
    </source>
</evidence>
<feature type="transmembrane region" description="Helical" evidence="3">
    <location>
        <begin position="147"/>
        <end position="169"/>
    </location>
</feature>
<dbReference type="Gene3D" id="1.10.3730.20">
    <property type="match status" value="2"/>
</dbReference>
<feature type="domain" description="EamA" evidence="4">
    <location>
        <begin position="152"/>
        <end position="284"/>
    </location>
</feature>
<dbReference type="EMBL" id="QYTV02000005">
    <property type="protein sequence ID" value="RST73627.1"/>
    <property type="molecule type" value="Genomic_DNA"/>
</dbReference>
<dbReference type="RefSeq" id="WP_126051016.1">
    <property type="nucleotide sequence ID" value="NZ_QYTV02000005.1"/>
</dbReference>
<feature type="transmembrane region" description="Helical" evidence="3">
    <location>
        <begin position="34"/>
        <end position="54"/>
    </location>
</feature>
<dbReference type="InterPro" id="IPR037185">
    <property type="entry name" value="EmrE-like"/>
</dbReference>
<feature type="transmembrane region" description="Helical" evidence="3">
    <location>
        <begin position="267"/>
        <end position="285"/>
    </location>
</feature>
<evidence type="ECO:0000256" key="1">
    <source>
        <dbReference type="ARBA" id="ARBA00004127"/>
    </source>
</evidence>
<organism evidence="5 6">
    <name type="scientific">Siminovitchia acidinfaciens</name>
    <dbReference type="NCBI Taxonomy" id="2321395"/>
    <lineage>
        <taxon>Bacteria</taxon>
        <taxon>Bacillati</taxon>
        <taxon>Bacillota</taxon>
        <taxon>Bacilli</taxon>
        <taxon>Bacillales</taxon>
        <taxon>Bacillaceae</taxon>
        <taxon>Siminovitchia</taxon>
    </lineage>
</organism>
<accession>A0A429XY00</accession>
<dbReference type="InterPro" id="IPR000620">
    <property type="entry name" value="EamA_dom"/>
</dbReference>
<comment type="similarity">
    <text evidence="2">Belongs to the EamA transporter family.</text>
</comment>
<comment type="subcellular location">
    <subcellularLocation>
        <location evidence="1">Endomembrane system</location>
        <topology evidence="1">Multi-pass membrane protein</topology>
    </subcellularLocation>
</comment>
<evidence type="ECO:0000313" key="6">
    <source>
        <dbReference type="Proteomes" id="UP000287156"/>
    </source>
</evidence>
<dbReference type="PANTHER" id="PTHR22911">
    <property type="entry name" value="ACYL-MALONYL CONDENSING ENZYME-RELATED"/>
    <property type="match status" value="1"/>
</dbReference>
<protein>
    <submittedName>
        <fullName evidence="5">EamA family transporter</fullName>
    </submittedName>
</protein>
<dbReference type="Proteomes" id="UP000287156">
    <property type="component" value="Unassembled WGS sequence"/>
</dbReference>
<dbReference type="SUPFAM" id="SSF103481">
    <property type="entry name" value="Multidrug resistance efflux transporter EmrE"/>
    <property type="match status" value="2"/>
</dbReference>
<feature type="transmembrane region" description="Helical" evidence="3">
    <location>
        <begin position="212"/>
        <end position="230"/>
    </location>
</feature>
<name>A0A429XY00_9BACI</name>
<dbReference type="PANTHER" id="PTHR22911:SF79">
    <property type="entry name" value="MOBA-LIKE NTP TRANSFERASE DOMAIN-CONTAINING PROTEIN"/>
    <property type="match status" value="1"/>
</dbReference>
<feature type="transmembrane region" description="Helical" evidence="3">
    <location>
        <begin position="242"/>
        <end position="261"/>
    </location>
</feature>
<evidence type="ECO:0000259" key="4">
    <source>
        <dbReference type="Pfam" id="PF00892"/>
    </source>
</evidence>
<dbReference type="GO" id="GO:0016020">
    <property type="term" value="C:membrane"/>
    <property type="evidence" value="ECO:0007669"/>
    <property type="project" value="InterPro"/>
</dbReference>
<reference evidence="5" key="1">
    <citation type="submission" date="2018-12" db="EMBL/GenBank/DDBJ databases">
        <authorList>
            <person name="Sun L."/>
            <person name="Chen Z."/>
        </authorList>
    </citation>
    <scope>NUCLEOTIDE SEQUENCE [LARGE SCALE GENOMIC DNA]</scope>
    <source>
        <strain evidence="5">3-2-2</strain>
    </source>
</reference>
<dbReference type="AlphaFoldDB" id="A0A429XY00"/>
<feature type="domain" description="EamA" evidence="4">
    <location>
        <begin position="5"/>
        <end position="138"/>
    </location>
</feature>
<gene>
    <name evidence="5" type="ORF">D4T97_012130</name>
</gene>
<dbReference type="Pfam" id="PF00892">
    <property type="entry name" value="EamA"/>
    <property type="match status" value="2"/>
</dbReference>
<sequence length="295" mass="31979">MLARFAVIAGALLWGTLAIFVKKLTFYGFTEMEIVTIRVTGAFICLIPIAMATASMNQLTIQLRHIWYFIGTGLFSIVFFNWAYFTAMNMMSISIAVMLLYTGPAFVAVFSAVFLKEKLTGQKGAAVLMTVTGCAVIALSGDSSTGNWTVVGFLIGLCSGLGYALYSIFGKVALRNYSSMTITLYTFLIASICLLPFFPFWKKAAGMPLEGWLYMTGLGLLPTVFAYLLYTYGLNKVETSTASILATVEPVAAAMIGMILFREQLNGGQLAGALIIVSSILVISYERKKSGRLAA</sequence>
<keyword evidence="3" id="KW-0812">Transmembrane</keyword>
<feature type="transmembrane region" description="Helical" evidence="3">
    <location>
        <begin position="91"/>
        <end position="115"/>
    </location>
</feature>